<dbReference type="InterPro" id="IPR003819">
    <property type="entry name" value="TauD/TfdA-like"/>
</dbReference>
<dbReference type="EMBL" id="JAVRFA010000398">
    <property type="protein sequence ID" value="MDT0400134.1"/>
    <property type="molecule type" value="Genomic_DNA"/>
</dbReference>
<organism evidence="4 5">
    <name type="scientific">Streptomyces edwardsiae</name>
    <dbReference type="NCBI Taxonomy" id="3075527"/>
    <lineage>
        <taxon>Bacteria</taxon>
        <taxon>Bacillati</taxon>
        <taxon>Actinomycetota</taxon>
        <taxon>Actinomycetes</taxon>
        <taxon>Kitasatosporales</taxon>
        <taxon>Streptomycetaceae</taxon>
        <taxon>Streptomyces</taxon>
    </lineage>
</organism>
<feature type="domain" description="TauD/TfdA-like" evidence="3">
    <location>
        <begin position="2"/>
        <end position="60"/>
    </location>
</feature>
<comment type="caution">
    <text evidence="4">The sequence shown here is derived from an EMBL/GenBank/DDBJ whole genome shotgun (WGS) entry which is preliminary data.</text>
</comment>
<evidence type="ECO:0000256" key="2">
    <source>
        <dbReference type="ARBA" id="ARBA00023004"/>
    </source>
</evidence>
<evidence type="ECO:0000259" key="3">
    <source>
        <dbReference type="Pfam" id="PF02668"/>
    </source>
</evidence>
<accession>A0ABU2Q712</accession>
<keyword evidence="5" id="KW-1185">Reference proteome</keyword>
<gene>
    <name evidence="4" type="ORF">RM705_36345</name>
</gene>
<dbReference type="RefSeq" id="WP_311649610.1">
    <property type="nucleotide sequence ID" value="NZ_JAVRFA010000398.1"/>
</dbReference>
<sequence length="83" mass="8874">NTYLGDGTSLTDAEVDTINEVYQAVTVRETWQRGDVMLVDNILSAHGRESYTGARKILVAMGEPVPLADCSPSTAPSTAPYGE</sequence>
<protein>
    <submittedName>
        <fullName evidence="4">TauD/TfdA family dioxygenase</fullName>
    </submittedName>
</protein>
<dbReference type="GO" id="GO:0051213">
    <property type="term" value="F:dioxygenase activity"/>
    <property type="evidence" value="ECO:0007669"/>
    <property type="project" value="UniProtKB-KW"/>
</dbReference>
<dbReference type="Pfam" id="PF02668">
    <property type="entry name" value="TauD"/>
    <property type="match status" value="1"/>
</dbReference>
<evidence type="ECO:0000313" key="4">
    <source>
        <dbReference type="EMBL" id="MDT0400134.1"/>
    </source>
</evidence>
<keyword evidence="2" id="KW-0408">Iron</keyword>
<dbReference type="SUPFAM" id="SSF51197">
    <property type="entry name" value="Clavaminate synthase-like"/>
    <property type="match status" value="1"/>
</dbReference>
<proteinExistence type="predicted"/>
<evidence type="ECO:0000256" key="1">
    <source>
        <dbReference type="ARBA" id="ARBA00023002"/>
    </source>
</evidence>
<dbReference type="Gene3D" id="3.60.130.10">
    <property type="entry name" value="Clavaminate synthase-like"/>
    <property type="match status" value="1"/>
</dbReference>
<keyword evidence="1" id="KW-0560">Oxidoreductase</keyword>
<name>A0ABU2Q712_9ACTN</name>
<keyword evidence="4" id="KW-0223">Dioxygenase</keyword>
<feature type="non-terminal residue" evidence="4">
    <location>
        <position position="1"/>
    </location>
</feature>
<dbReference type="Proteomes" id="UP001183881">
    <property type="component" value="Unassembled WGS sequence"/>
</dbReference>
<evidence type="ECO:0000313" key="5">
    <source>
        <dbReference type="Proteomes" id="UP001183881"/>
    </source>
</evidence>
<dbReference type="InterPro" id="IPR042098">
    <property type="entry name" value="TauD-like_sf"/>
</dbReference>
<reference evidence="5" key="1">
    <citation type="submission" date="2023-07" db="EMBL/GenBank/DDBJ databases">
        <title>30 novel species of actinomycetes from the DSMZ collection.</title>
        <authorList>
            <person name="Nouioui I."/>
        </authorList>
    </citation>
    <scope>NUCLEOTIDE SEQUENCE [LARGE SCALE GENOMIC DNA]</scope>
    <source>
        <strain evidence="5">DSM 41636</strain>
    </source>
</reference>